<dbReference type="InterPro" id="IPR045063">
    <property type="entry name" value="Dynamin_N"/>
</dbReference>
<dbReference type="PANTHER" id="PTHR42698:SF1">
    <property type="entry name" value="GTPASE ERA, MITOCHONDRIAL"/>
    <property type="match status" value="1"/>
</dbReference>
<gene>
    <name evidence="2" type="ORF">ACFFFR_09770</name>
</gene>
<dbReference type="InterPro" id="IPR027417">
    <property type="entry name" value="P-loop_NTPase"/>
</dbReference>
<name>A0ABV6PC07_9MICC</name>
<evidence type="ECO:0000259" key="1">
    <source>
        <dbReference type="Pfam" id="PF00350"/>
    </source>
</evidence>
<dbReference type="InterPro" id="IPR005662">
    <property type="entry name" value="GTPase_Era-like"/>
</dbReference>
<proteinExistence type="predicted"/>
<protein>
    <submittedName>
        <fullName evidence="2">Dynamin family protein</fullName>
    </submittedName>
</protein>
<dbReference type="SUPFAM" id="SSF52540">
    <property type="entry name" value="P-loop containing nucleoside triphosphate hydrolases"/>
    <property type="match status" value="1"/>
</dbReference>
<dbReference type="RefSeq" id="WP_377459980.1">
    <property type="nucleotide sequence ID" value="NZ_JBHLUB010000031.1"/>
</dbReference>
<feature type="domain" description="Dynamin N-terminal" evidence="1">
    <location>
        <begin position="67"/>
        <end position="219"/>
    </location>
</feature>
<keyword evidence="3" id="KW-1185">Reference proteome</keyword>
<organism evidence="2 3">
    <name type="scientific">Micrococcoides hystricis</name>
    <dbReference type="NCBI Taxonomy" id="1572761"/>
    <lineage>
        <taxon>Bacteria</taxon>
        <taxon>Bacillati</taxon>
        <taxon>Actinomycetota</taxon>
        <taxon>Actinomycetes</taxon>
        <taxon>Micrococcales</taxon>
        <taxon>Micrococcaceae</taxon>
        <taxon>Micrococcoides</taxon>
    </lineage>
</organism>
<dbReference type="PANTHER" id="PTHR42698">
    <property type="entry name" value="GTPASE ERA"/>
    <property type="match status" value="1"/>
</dbReference>
<dbReference type="EMBL" id="JBHLUB010000031">
    <property type="protein sequence ID" value="MFC0582660.1"/>
    <property type="molecule type" value="Genomic_DNA"/>
</dbReference>
<reference evidence="2 3" key="1">
    <citation type="submission" date="2024-09" db="EMBL/GenBank/DDBJ databases">
        <authorList>
            <person name="Sun Q."/>
            <person name="Mori K."/>
        </authorList>
    </citation>
    <scope>NUCLEOTIDE SEQUENCE [LARGE SCALE GENOMIC DNA]</scope>
    <source>
        <strain evidence="2 3">NCAIM B.02604</strain>
    </source>
</reference>
<sequence length="594" mass="64851">MAVKPNQQPSQTLEMLSLLKDRLQQLDLPLVVDQVAERRTLRDSVLAQLQDYIIPRYESLHAPLLAVVGGSTGAGKSTLVNALVGYPVTRAGAIRPTTRQPILLHHNEDTHWFNSKRIFPELKRITGKKVFDRPVVPTPAHELDDGLSGHQAADSLVLIPFDDVFPEGIAILDAPDIDSISDENRTLAKQLLSAADMWIFVTTANRYADAVPWQLLHEAAARDITLAVVLDRVPEGVASEVSADLQRMLDAEGLSEAKLFVVPEVSLDDYGMLDPYHVQDLKSWLIQLASNSETRSEIAQRTLHGAIRQLSGQVHELADAEQQQLDERAMLVGQLEQAYGSAADRIRAASSDGTLLRGEVLNRWQDFVGTGEFMRGVQATVSRWRDNIAAFITGQPKPIVQVEEAIECGLHAVIVAQAAAAAEQTVERWSANRSGAQLLRNQDLARLPDDFSAEVAQRIRLWQRELMELIEREGASKRMTARLAAFGINGAAVALMIVAFASTAGLTGIELGIAGGSAALGQKVLETIFGDEAVRALAAEAQKLLSNHVNDLLESEQARFRALLPELPDEPTLTPVMAPLEELARTEPAGKDNA</sequence>
<accession>A0ABV6PC07</accession>
<dbReference type="Pfam" id="PF00350">
    <property type="entry name" value="Dynamin_N"/>
    <property type="match status" value="1"/>
</dbReference>
<dbReference type="Gene3D" id="3.40.50.300">
    <property type="entry name" value="P-loop containing nucleotide triphosphate hydrolases"/>
    <property type="match status" value="1"/>
</dbReference>
<dbReference type="Proteomes" id="UP001589862">
    <property type="component" value="Unassembled WGS sequence"/>
</dbReference>
<evidence type="ECO:0000313" key="2">
    <source>
        <dbReference type="EMBL" id="MFC0582660.1"/>
    </source>
</evidence>
<comment type="caution">
    <text evidence="2">The sequence shown here is derived from an EMBL/GenBank/DDBJ whole genome shotgun (WGS) entry which is preliminary data.</text>
</comment>
<evidence type="ECO:0000313" key="3">
    <source>
        <dbReference type="Proteomes" id="UP001589862"/>
    </source>
</evidence>